<feature type="compositionally biased region" description="Gly residues" evidence="1">
    <location>
        <begin position="12"/>
        <end position="23"/>
    </location>
</feature>
<evidence type="ECO:0000313" key="2">
    <source>
        <dbReference type="EMBL" id="RVW16814.1"/>
    </source>
</evidence>
<dbReference type="PANTHER" id="PTHR33416">
    <property type="entry name" value="NUCLEAR PORE COMPLEX PROTEIN NUP1"/>
    <property type="match status" value="1"/>
</dbReference>
<reference evidence="2 3" key="1">
    <citation type="journal article" date="2018" name="PLoS Genet.">
        <title>Population sequencing reveals clonal diversity and ancestral inbreeding in the grapevine cultivar Chardonnay.</title>
        <authorList>
            <person name="Roach M.J."/>
            <person name="Johnson D.L."/>
            <person name="Bohlmann J."/>
            <person name="van Vuuren H.J."/>
            <person name="Jones S.J."/>
            <person name="Pretorius I.S."/>
            <person name="Schmidt S.A."/>
            <person name="Borneman A.R."/>
        </authorList>
    </citation>
    <scope>NUCLEOTIDE SEQUENCE [LARGE SCALE GENOMIC DNA]</scope>
    <source>
        <strain evidence="3">cv. Chardonnay</strain>
        <tissue evidence="2">Leaf</tissue>
    </source>
</reference>
<proteinExistence type="predicted"/>
<accession>A0A438C0Q9</accession>
<evidence type="ECO:0000313" key="3">
    <source>
        <dbReference type="Proteomes" id="UP000288805"/>
    </source>
</evidence>
<feature type="compositionally biased region" description="Basic and acidic residues" evidence="1">
    <location>
        <begin position="94"/>
        <end position="103"/>
    </location>
</feature>
<name>A0A438C0Q9_VITVI</name>
<feature type="region of interest" description="Disordered" evidence="1">
    <location>
        <begin position="79"/>
        <end position="103"/>
    </location>
</feature>
<dbReference type="AlphaFoldDB" id="A0A438C0Q9"/>
<sequence length="103" mass="11040">MQRQDETTSSGLYGGERGAGGKFGKPPSRKPHATPYDRPPPNQSRSDNGRGGGGGWFSKPVNLAYRLISGGATRMLPYFFSKSPSTDVLPTSDDQDHGEVSLL</sequence>
<organism evidence="2 3">
    <name type="scientific">Vitis vinifera</name>
    <name type="common">Grape</name>
    <dbReference type="NCBI Taxonomy" id="29760"/>
    <lineage>
        <taxon>Eukaryota</taxon>
        <taxon>Viridiplantae</taxon>
        <taxon>Streptophyta</taxon>
        <taxon>Embryophyta</taxon>
        <taxon>Tracheophyta</taxon>
        <taxon>Spermatophyta</taxon>
        <taxon>Magnoliopsida</taxon>
        <taxon>eudicotyledons</taxon>
        <taxon>Gunneridae</taxon>
        <taxon>Pentapetalae</taxon>
        <taxon>rosids</taxon>
        <taxon>Vitales</taxon>
        <taxon>Vitaceae</taxon>
        <taxon>Viteae</taxon>
        <taxon>Vitis</taxon>
    </lineage>
</organism>
<evidence type="ECO:0000256" key="1">
    <source>
        <dbReference type="SAM" id="MobiDB-lite"/>
    </source>
</evidence>
<comment type="caution">
    <text evidence="2">The sequence shown here is derived from an EMBL/GenBank/DDBJ whole genome shotgun (WGS) entry which is preliminary data.</text>
</comment>
<gene>
    <name evidence="2" type="ORF">CK203_076399</name>
</gene>
<dbReference type="EMBL" id="QGNW01002585">
    <property type="protein sequence ID" value="RVW16814.1"/>
    <property type="molecule type" value="Genomic_DNA"/>
</dbReference>
<dbReference type="Proteomes" id="UP000288805">
    <property type="component" value="Unassembled WGS sequence"/>
</dbReference>
<feature type="region of interest" description="Disordered" evidence="1">
    <location>
        <begin position="1"/>
        <end position="58"/>
    </location>
</feature>
<dbReference type="PANTHER" id="PTHR33416:SF18">
    <property type="entry name" value="NUCLEOPORIN-LIKE PROTEIN"/>
    <property type="match status" value="1"/>
</dbReference>
<protein>
    <submittedName>
        <fullName evidence="2">Uncharacterized protein</fullName>
    </submittedName>
</protein>